<dbReference type="RefSeq" id="WP_317487465.1">
    <property type="nucleotide sequence ID" value="NZ_CP136051.1"/>
</dbReference>
<keyword evidence="3" id="KW-1185">Reference proteome</keyword>
<reference evidence="2 3" key="1">
    <citation type="journal article" date="2023" name="Microbiol. Resour. Announc.">
        <title>Complete Genome Sequence of Imperialibacter roseus strain P4T.</title>
        <authorList>
            <person name="Tizabi D.R."/>
            <person name="Bachvaroff T."/>
            <person name="Hill R.T."/>
        </authorList>
    </citation>
    <scope>NUCLEOTIDE SEQUENCE [LARGE SCALE GENOMIC DNA]</scope>
    <source>
        <strain evidence="2 3">P4T</strain>
    </source>
</reference>
<gene>
    <name evidence="2" type="ORF">RT717_16410</name>
</gene>
<dbReference type="Pfam" id="PF03572">
    <property type="entry name" value="Peptidase_S41"/>
    <property type="match status" value="1"/>
</dbReference>
<protein>
    <submittedName>
        <fullName evidence="2">S41 family peptidase</fullName>
    </submittedName>
</protein>
<proteinExistence type="predicted"/>
<dbReference type="Gene3D" id="3.30.750.44">
    <property type="match status" value="1"/>
</dbReference>
<dbReference type="CDD" id="cd07563">
    <property type="entry name" value="Peptidase_S41_IRBP"/>
    <property type="match status" value="1"/>
</dbReference>
<dbReference type="InterPro" id="IPR028204">
    <property type="entry name" value="Tricorn_C1"/>
</dbReference>
<dbReference type="PANTHER" id="PTHR11261:SF3">
    <property type="entry name" value="RETINOL-BINDING PROTEIN 3"/>
    <property type="match status" value="1"/>
</dbReference>
<sequence length="335" mass="37557">MTKTIAFILVGVILFGCERAFFEDEPEDTYVSNFEVFWSEFDRNYSFFELKNIDWDSLYHVYRPLAELAANDGQFFQVLAKLSLELKDGHVNVISPYGVSTYDFANGERPVGAENVKPYLYNVKQAGSSIEYAELLRQNVGYIHIKTFGGDIEDYEKIDDILEALKKEDGLIVDVRSNGGGSTTKSQTIASRFADKERLYLKVKYKNGPGHGDFTDWDERTVSPEGPSQYNKPVVVLTDKKTFSASEEFVLAMRLFPQVTIVGDTTGGGSGNPILRELPNGWVFRLSSWIAADPDNNTYEGIGLVPDIPVTMVAQNSLDDTDYALLEALRVLDNE</sequence>
<dbReference type="EMBL" id="CP136051">
    <property type="protein sequence ID" value="WOK04664.1"/>
    <property type="molecule type" value="Genomic_DNA"/>
</dbReference>
<feature type="domain" description="Tail specific protease" evidence="1">
    <location>
        <begin position="116"/>
        <end position="311"/>
    </location>
</feature>
<dbReference type="PANTHER" id="PTHR11261">
    <property type="entry name" value="INTERPHOTORECEPTOR RETINOID-BINDING PROTEIN"/>
    <property type="match status" value="1"/>
</dbReference>
<dbReference type="InterPro" id="IPR029045">
    <property type="entry name" value="ClpP/crotonase-like_dom_sf"/>
</dbReference>
<evidence type="ECO:0000313" key="3">
    <source>
        <dbReference type="Proteomes" id="UP001302349"/>
    </source>
</evidence>
<dbReference type="SUPFAM" id="SSF52096">
    <property type="entry name" value="ClpP/crotonase"/>
    <property type="match status" value="1"/>
</dbReference>
<dbReference type="Pfam" id="PF14684">
    <property type="entry name" value="Tricorn_C1"/>
    <property type="match status" value="1"/>
</dbReference>
<dbReference type="PROSITE" id="PS51257">
    <property type="entry name" value="PROKAR_LIPOPROTEIN"/>
    <property type="match status" value="1"/>
</dbReference>
<dbReference type="Proteomes" id="UP001302349">
    <property type="component" value="Chromosome"/>
</dbReference>
<evidence type="ECO:0000313" key="2">
    <source>
        <dbReference type="EMBL" id="WOK04664.1"/>
    </source>
</evidence>
<dbReference type="SMART" id="SM00245">
    <property type="entry name" value="TSPc"/>
    <property type="match status" value="1"/>
</dbReference>
<accession>A0ABZ0IKH5</accession>
<name>A0ABZ0IKH5_9BACT</name>
<dbReference type="InterPro" id="IPR005151">
    <property type="entry name" value="Tail-specific_protease"/>
</dbReference>
<evidence type="ECO:0000259" key="1">
    <source>
        <dbReference type="SMART" id="SM00245"/>
    </source>
</evidence>
<organism evidence="2 3">
    <name type="scientific">Imperialibacter roseus</name>
    <dbReference type="NCBI Taxonomy" id="1324217"/>
    <lineage>
        <taxon>Bacteria</taxon>
        <taxon>Pseudomonadati</taxon>
        <taxon>Bacteroidota</taxon>
        <taxon>Cytophagia</taxon>
        <taxon>Cytophagales</taxon>
        <taxon>Flammeovirgaceae</taxon>
        <taxon>Imperialibacter</taxon>
    </lineage>
</organism>
<dbReference type="Gene3D" id="3.90.226.10">
    <property type="entry name" value="2-enoyl-CoA Hydratase, Chain A, domain 1"/>
    <property type="match status" value="1"/>
</dbReference>